<dbReference type="PANTHER" id="PTHR20854">
    <property type="entry name" value="INOSITOL MONOPHOSPHATASE"/>
    <property type="match status" value="1"/>
</dbReference>
<gene>
    <name evidence="2" type="ORF">IV45_GL000336</name>
</gene>
<dbReference type="PANTHER" id="PTHR20854:SF4">
    <property type="entry name" value="INOSITOL-1-MONOPHOSPHATASE-RELATED"/>
    <property type="match status" value="1"/>
</dbReference>
<dbReference type="STRING" id="396268.IV45_GL000336"/>
<comment type="caution">
    <text evidence="2">The sequence shown here is derived from an EMBL/GenBank/DDBJ whole genome shotgun (WGS) entry which is preliminary data.</text>
</comment>
<name>A0A0R2I123_9LACO</name>
<feature type="binding site" evidence="1">
    <location>
        <position position="67"/>
    </location>
    <ligand>
        <name>Mg(2+)</name>
        <dbReference type="ChEBI" id="CHEBI:18420"/>
        <label>1</label>
        <note>catalytic</note>
    </ligand>
</feature>
<dbReference type="GO" id="GO:0008934">
    <property type="term" value="F:inositol monophosphate 1-phosphatase activity"/>
    <property type="evidence" value="ECO:0007669"/>
    <property type="project" value="TreeGrafter"/>
</dbReference>
<dbReference type="RefSeq" id="WP_057740865.1">
    <property type="nucleotide sequence ID" value="NZ_JQBW01000009.1"/>
</dbReference>
<keyword evidence="3" id="KW-1185">Reference proteome</keyword>
<dbReference type="AlphaFoldDB" id="A0A0R2I123"/>
<dbReference type="CDD" id="cd01637">
    <property type="entry name" value="IMPase_like"/>
    <property type="match status" value="1"/>
</dbReference>
<protein>
    <submittedName>
        <fullName evidence="2">Myo-inositol-1(Or 4)-monophosphatase</fullName>
    </submittedName>
</protein>
<dbReference type="PATRIC" id="fig|396268.3.peg.340"/>
<evidence type="ECO:0000256" key="1">
    <source>
        <dbReference type="PIRSR" id="PIRSR600760-2"/>
    </source>
</evidence>
<keyword evidence="1" id="KW-0460">Magnesium</keyword>
<dbReference type="GO" id="GO:0046872">
    <property type="term" value="F:metal ion binding"/>
    <property type="evidence" value="ECO:0007669"/>
    <property type="project" value="UniProtKB-KW"/>
</dbReference>
<dbReference type="Pfam" id="PF00459">
    <property type="entry name" value="Inositol_P"/>
    <property type="match status" value="1"/>
</dbReference>
<dbReference type="GO" id="GO:0006020">
    <property type="term" value="P:inositol metabolic process"/>
    <property type="evidence" value="ECO:0007669"/>
    <property type="project" value="TreeGrafter"/>
</dbReference>
<sequence>MYEQLDQSIQQLMWDVRKRTLKRMQSAYDVAMKTSYKDLVTTVDKENERFIDDHLRKLDPNAKIVSEEGLGDKVTDLKGPVFIVDPIDGTMNFVMQHRNFAIMIAFFVDGQPVYGYIMDVIEGTLYHGGPGKGVYCNDQRLHAPADNDLHDSLVVLNSGITLNGGHNFREIGLQARGVRMYGSAGIEMIAVITGRVGGYLSYLHPWDLAAGMAMAKELGLSVKAIDEKELDVLSSNLVLVATQQVSRDISELIN</sequence>
<comment type="cofactor">
    <cofactor evidence="1">
        <name>Mg(2+)</name>
        <dbReference type="ChEBI" id="CHEBI:18420"/>
    </cofactor>
</comment>
<dbReference type="GO" id="GO:0007165">
    <property type="term" value="P:signal transduction"/>
    <property type="evidence" value="ECO:0007669"/>
    <property type="project" value="TreeGrafter"/>
</dbReference>
<feature type="binding site" evidence="1">
    <location>
        <position position="87"/>
    </location>
    <ligand>
        <name>Mg(2+)</name>
        <dbReference type="ChEBI" id="CHEBI:18420"/>
        <label>1</label>
        <note>catalytic</note>
    </ligand>
</feature>
<keyword evidence="1" id="KW-0479">Metal-binding</keyword>
<feature type="binding site" evidence="1">
    <location>
        <position position="85"/>
    </location>
    <ligand>
        <name>Mg(2+)</name>
        <dbReference type="ChEBI" id="CHEBI:18420"/>
        <label>1</label>
        <note>catalytic</note>
    </ligand>
</feature>
<proteinExistence type="predicted"/>
<feature type="binding site" evidence="1">
    <location>
        <position position="88"/>
    </location>
    <ligand>
        <name>Mg(2+)</name>
        <dbReference type="ChEBI" id="CHEBI:18420"/>
        <label>1</label>
        <note>catalytic</note>
    </ligand>
</feature>
<evidence type="ECO:0000313" key="3">
    <source>
        <dbReference type="Proteomes" id="UP000050934"/>
    </source>
</evidence>
<accession>A0A0R2I123</accession>
<organism evidence="2 3">
    <name type="scientific">Limosilactobacillus secaliphilus</name>
    <dbReference type="NCBI Taxonomy" id="396268"/>
    <lineage>
        <taxon>Bacteria</taxon>
        <taxon>Bacillati</taxon>
        <taxon>Bacillota</taxon>
        <taxon>Bacilli</taxon>
        <taxon>Lactobacillales</taxon>
        <taxon>Lactobacillaceae</taxon>
        <taxon>Limosilactobacillus</taxon>
    </lineage>
</organism>
<dbReference type="InterPro" id="IPR000760">
    <property type="entry name" value="Inositol_monophosphatase-like"/>
</dbReference>
<dbReference type="PRINTS" id="PR00377">
    <property type="entry name" value="IMPHPHTASES"/>
</dbReference>
<dbReference type="OrthoDB" id="9772456at2"/>
<dbReference type="Gene3D" id="3.30.540.10">
    <property type="entry name" value="Fructose-1,6-Bisphosphatase, subunit A, domain 1"/>
    <property type="match status" value="1"/>
</dbReference>
<reference evidence="2 3" key="1">
    <citation type="journal article" date="2015" name="Genome Announc.">
        <title>Expanding the biotechnology potential of lactobacilli through comparative genomics of 213 strains and associated genera.</title>
        <authorList>
            <person name="Sun Z."/>
            <person name="Harris H.M."/>
            <person name="McCann A."/>
            <person name="Guo C."/>
            <person name="Argimon S."/>
            <person name="Zhang W."/>
            <person name="Yang X."/>
            <person name="Jeffery I.B."/>
            <person name="Cooney J.C."/>
            <person name="Kagawa T.F."/>
            <person name="Liu W."/>
            <person name="Song Y."/>
            <person name="Salvetti E."/>
            <person name="Wrobel A."/>
            <person name="Rasinkangas P."/>
            <person name="Parkhill J."/>
            <person name="Rea M.C."/>
            <person name="O'Sullivan O."/>
            <person name="Ritari J."/>
            <person name="Douillard F.P."/>
            <person name="Paul Ross R."/>
            <person name="Yang R."/>
            <person name="Briner A.E."/>
            <person name="Felis G.E."/>
            <person name="de Vos W.M."/>
            <person name="Barrangou R."/>
            <person name="Klaenhammer T.R."/>
            <person name="Caufield P.W."/>
            <person name="Cui Y."/>
            <person name="Zhang H."/>
            <person name="O'Toole P.W."/>
        </authorList>
    </citation>
    <scope>NUCLEOTIDE SEQUENCE [LARGE SCALE GENOMIC DNA]</scope>
    <source>
        <strain evidence="2 3">DSM 17896</strain>
    </source>
</reference>
<dbReference type="SUPFAM" id="SSF56655">
    <property type="entry name" value="Carbohydrate phosphatase"/>
    <property type="match status" value="1"/>
</dbReference>
<evidence type="ECO:0000313" key="2">
    <source>
        <dbReference type="EMBL" id="KRN58712.1"/>
    </source>
</evidence>
<dbReference type="Gene3D" id="3.40.190.80">
    <property type="match status" value="1"/>
</dbReference>
<dbReference type="Proteomes" id="UP000050934">
    <property type="component" value="Unassembled WGS sequence"/>
</dbReference>
<feature type="binding site" evidence="1">
    <location>
        <position position="207"/>
    </location>
    <ligand>
        <name>Mg(2+)</name>
        <dbReference type="ChEBI" id="CHEBI:18420"/>
        <label>1</label>
        <note>catalytic</note>
    </ligand>
</feature>
<dbReference type="EMBL" id="JQBW01000009">
    <property type="protein sequence ID" value="KRN58712.1"/>
    <property type="molecule type" value="Genomic_DNA"/>
</dbReference>